<feature type="compositionally biased region" description="Low complexity" evidence="1">
    <location>
        <begin position="167"/>
        <end position="177"/>
    </location>
</feature>
<feature type="region of interest" description="Disordered" evidence="1">
    <location>
        <begin position="109"/>
        <end position="269"/>
    </location>
</feature>
<accession>A0A2I4CXG3</accession>
<name>A0A2I4CXG3_AUSLI</name>
<feature type="compositionally biased region" description="Basic and acidic residues" evidence="1">
    <location>
        <begin position="260"/>
        <end position="269"/>
    </location>
</feature>
<sequence>MKVMYARAVWKEHEQEEEGVVPVNWIDRSKNIIWWPKNMSTTKIERALKDKINPGNDWMTFPLIKIKMTSVKRRECESYNFTSHAEDDDEDQDMATTSKRIRTKKGAPAGFVSDLTSDEEESINGVRLPNFPTAPQKLPSIHKNNTDLSGFVGRQSASEEIQDGYRSRSGSGSSTMSRRVDDSSRSGSRCQVRASRSRFRRQDLTFRSRSGSRHRIHASRSRSRSGSRRQVHASGSRSQDHASRSRSGSRRRVHASGSRSQDHASRSRS</sequence>
<dbReference type="AlphaFoldDB" id="A0A2I4CXG3"/>
<feature type="region of interest" description="Disordered" evidence="1">
    <location>
        <begin position="83"/>
        <end position="102"/>
    </location>
</feature>
<evidence type="ECO:0000313" key="2">
    <source>
        <dbReference type="Proteomes" id="UP000192220"/>
    </source>
</evidence>
<organism evidence="2 3">
    <name type="scientific">Austrofundulus limnaeus</name>
    <name type="common">Annual killifish</name>
    <dbReference type="NCBI Taxonomy" id="52670"/>
    <lineage>
        <taxon>Eukaryota</taxon>
        <taxon>Metazoa</taxon>
        <taxon>Chordata</taxon>
        <taxon>Craniata</taxon>
        <taxon>Vertebrata</taxon>
        <taxon>Euteleostomi</taxon>
        <taxon>Actinopterygii</taxon>
        <taxon>Neopterygii</taxon>
        <taxon>Teleostei</taxon>
        <taxon>Neoteleostei</taxon>
        <taxon>Acanthomorphata</taxon>
        <taxon>Ovalentaria</taxon>
        <taxon>Atherinomorphae</taxon>
        <taxon>Cyprinodontiformes</taxon>
        <taxon>Rivulidae</taxon>
        <taxon>Austrofundulus</taxon>
    </lineage>
</organism>
<evidence type="ECO:0000256" key="1">
    <source>
        <dbReference type="SAM" id="MobiDB-lite"/>
    </source>
</evidence>
<reference evidence="3" key="1">
    <citation type="submission" date="2025-08" db="UniProtKB">
        <authorList>
            <consortium name="RefSeq"/>
        </authorList>
    </citation>
    <scope>IDENTIFICATION</scope>
</reference>
<keyword evidence="2" id="KW-1185">Reference proteome</keyword>
<dbReference type="RefSeq" id="XP_013884691.1">
    <property type="nucleotide sequence ID" value="XM_014029237.1"/>
</dbReference>
<dbReference type="Proteomes" id="UP000192220">
    <property type="component" value="Unplaced"/>
</dbReference>
<gene>
    <name evidence="3" type="primary">LOC106533035</name>
</gene>
<protein>
    <submittedName>
        <fullName evidence="3">Uncharacterized protein LOC106533035</fullName>
    </submittedName>
</protein>
<evidence type="ECO:0000313" key="3">
    <source>
        <dbReference type="RefSeq" id="XP_013884691.1"/>
    </source>
</evidence>
<feature type="compositionally biased region" description="Basic residues" evidence="1">
    <location>
        <begin position="210"/>
        <end position="231"/>
    </location>
</feature>
<dbReference type="GeneID" id="106533035"/>
<proteinExistence type="predicted"/>
<dbReference type="OrthoDB" id="8938296at2759"/>
<feature type="non-terminal residue" evidence="3">
    <location>
        <position position="269"/>
    </location>
</feature>
<dbReference type="KEGG" id="alim:106533035"/>
<dbReference type="InParanoid" id="A0A2I4CXG3"/>
<dbReference type="STRING" id="52670.A0A2I4CXG3"/>